<evidence type="ECO:0000313" key="2">
    <source>
        <dbReference type="Proteomes" id="UP000309997"/>
    </source>
</evidence>
<organism evidence="1 2">
    <name type="scientific">Populus alba</name>
    <name type="common">White poplar</name>
    <dbReference type="NCBI Taxonomy" id="43335"/>
    <lineage>
        <taxon>Eukaryota</taxon>
        <taxon>Viridiplantae</taxon>
        <taxon>Streptophyta</taxon>
        <taxon>Embryophyta</taxon>
        <taxon>Tracheophyta</taxon>
        <taxon>Spermatophyta</taxon>
        <taxon>Magnoliopsida</taxon>
        <taxon>eudicotyledons</taxon>
        <taxon>Gunneridae</taxon>
        <taxon>Pentapetalae</taxon>
        <taxon>rosids</taxon>
        <taxon>fabids</taxon>
        <taxon>Malpighiales</taxon>
        <taxon>Salicaceae</taxon>
        <taxon>Saliceae</taxon>
        <taxon>Populus</taxon>
    </lineage>
</organism>
<protein>
    <submittedName>
        <fullName evidence="1">Uncharacterized protein</fullName>
    </submittedName>
</protein>
<name>A0ACC4AQ79_POPAL</name>
<evidence type="ECO:0000313" key="1">
    <source>
        <dbReference type="EMBL" id="KAL3568057.1"/>
    </source>
</evidence>
<gene>
    <name evidence="1" type="ORF">D5086_030708</name>
</gene>
<accession>A0ACC4AQ79</accession>
<dbReference type="EMBL" id="RCHU02000017">
    <property type="protein sequence ID" value="KAL3568057.1"/>
    <property type="molecule type" value="Genomic_DNA"/>
</dbReference>
<proteinExistence type="predicted"/>
<keyword evidence="2" id="KW-1185">Reference proteome</keyword>
<dbReference type="Proteomes" id="UP000309997">
    <property type="component" value="Unassembled WGS sequence"/>
</dbReference>
<reference evidence="1 2" key="1">
    <citation type="journal article" date="2024" name="Plant Biotechnol. J.">
        <title>Genome and CRISPR/Cas9 system of a widespread forest tree (Populus alba) in the world.</title>
        <authorList>
            <person name="Liu Y.J."/>
            <person name="Jiang P.F."/>
            <person name="Han X.M."/>
            <person name="Li X.Y."/>
            <person name="Wang H.M."/>
            <person name="Wang Y.J."/>
            <person name="Wang X.X."/>
            <person name="Zeng Q.Y."/>
        </authorList>
    </citation>
    <scope>NUCLEOTIDE SEQUENCE [LARGE SCALE GENOMIC DNA]</scope>
    <source>
        <strain evidence="2">cv. PAL-ZL1</strain>
    </source>
</reference>
<sequence length="100" mass="11416">MGEQREGVWRWNIAWCRELFQYESAILESLLQLLSVVQLNKATNGTYGDQDARMADIQKQIESLEDLSEARELLRAFFRLRLAGTKEECCGCLGGEDGDQ</sequence>
<comment type="caution">
    <text evidence="1">The sequence shown here is derived from an EMBL/GenBank/DDBJ whole genome shotgun (WGS) entry which is preliminary data.</text>
</comment>